<organism evidence="1 2">
    <name type="scientific">Clostridium botulinum (strain Langeland / NCTC 10281 / Type F)</name>
    <dbReference type="NCBI Taxonomy" id="441772"/>
    <lineage>
        <taxon>Bacteria</taxon>
        <taxon>Bacillati</taxon>
        <taxon>Bacillota</taxon>
        <taxon>Clostridia</taxon>
        <taxon>Eubacteriales</taxon>
        <taxon>Clostridiaceae</taxon>
        <taxon>Clostridium</taxon>
    </lineage>
</organism>
<dbReference type="KEGG" id="cbf:CLI_1870"/>
<sequence>MTNKRGILLLLLTFKNIISLITFNKFSKITTDEVAPY</sequence>
<accession>A7GEB8</accession>
<dbReference type="AlphaFoldDB" id="A7GEB8"/>
<dbReference type="Proteomes" id="UP000002410">
    <property type="component" value="Chromosome"/>
</dbReference>
<dbReference type="EMBL" id="CP000728">
    <property type="protein sequence ID" value="ABS40740.1"/>
    <property type="molecule type" value="Genomic_DNA"/>
</dbReference>
<name>A7GEB8_CLOBL</name>
<evidence type="ECO:0000313" key="2">
    <source>
        <dbReference type="Proteomes" id="UP000002410"/>
    </source>
</evidence>
<protein>
    <submittedName>
        <fullName evidence="1">Uncharacterized protein</fullName>
    </submittedName>
</protein>
<dbReference type="HOGENOM" id="CLU_3342133_0_0_9"/>
<evidence type="ECO:0000313" key="1">
    <source>
        <dbReference type="EMBL" id="ABS40740.1"/>
    </source>
</evidence>
<proteinExistence type="predicted"/>
<reference evidence="2" key="1">
    <citation type="submission" date="2007-06" db="EMBL/GenBank/DDBJ databases">
        <authorList>
            <person name="Brinkac L.M."/>
            <person name="Daugherty S."/>
            <person name="Dodson R.J."/>
            <person name="Madupu R."/>
            <person name="Brown J.L."/>
            <person name="Bruce D."/>
            <person name="Detter C."/>
            <person name="Munk C."/>
            <person name="Smith L.A."/>
            <person name="Smith T.J."/>
            <person name="White O."/>
            <person name="Brettin T.S."/>
        </authorList>
    </citation>
    <scope>NUCLEOTIDE SEQUENCE [LARGE SCALE GENOMIC DNA]</scope>
    <source>
        <strain evidence="2">Langeland / NCTC 10281 / Type F</strain>
    </source>
</reference>
<gene>
    <name evidence="1" type="ordered locus">CLI_1870</name>
</gene>